<dbReference type="PANTHER" id="PTHR34490">
    <property type="entry name" value="PROTEIN CBG12054-RELATED"/>
    <property type="match status" value="1"/>
</dbReference>
<dbReference type="InterPro" id="IPR056601">
    <property type="entry name" value="Galaxin_dom"/>
</dbReference>
<reference evidence="2" key="1">
    <citation type="journal article" date="2019" name="bioRxiv">
        <title>The Genome of the Zebra Mussel, Dreissena polymorpha: A Resource for Invasive Species Research.</title>
        <authorList>
            <person name="McCartney M.A."/>
            <person name="Auch B."/>
            <person name="Kono T."/>
            <person name="Mallez S."/>
            <person name="Zhang Y."/>
            <person name="Obille A."/>
            <person name="Becker A."/>
            <person name="Abrahante J.E."/>
            <person name="Garbe J."/>
            <person name="Badalamenti J.P."/>
            <person name="Herman A."/>
            <person name="Mangelson H."/>
            <person name="Liachko I."/>
            <person name="Sullivan S."/>
            <person name="Sone E.D."/>
            <person name="Koren S."/>
            <person name="Silverstein K.A.T."/>
            <person name="Beckman K.B."/>
            <person name="Gohl D.M."/>
        </authorList>
    </citation>
    <scope>NUCLEOTIDE SEQUENCE</scope>
    <source>
        <strain evidence="2">Duluth1</strain>
        <tissue evidence="2">Whole animal</tissue>
    </source>
</reference>
<gene>
    <name evidence="2" type="ORF">DPMN_180785</name>
</gene>
<evidence type="ECO:0000313" key="3">
    <source>
        <dbReference type="Proteomes" id="UP000828390"/>
    </source>
</evidence>
<evidence type="ECO:0000259" key="1">
    <source>
        <dbReference type="Pfam" id="PF24748"/>
    </source>
</evidence>
<dbReference type="EMBL" id="JAIWYP010000010">
    <property type="protein sequence ID" value="KAH3746378.1"/>
    <property type="molecule type" value="Genomic_DNA"/>
</dbReference>
<dbReference type="InterPro" id="IPR055284">
    <property type="entry name" value="Galaxin-like"/>
</dbReference>
<sequence>MMKICAGNGLATKTHRYVILILVICMKYGECLRCLVNGYPEWYNPDNQLCCKGLYPRVQNGFEMKCCNGTVYPGHSHQCCNGNVYNQSKTHFCCGDVMHDNKNQNLVCCGGKVYFHGKGICCADKFAPTGDIPLICVNGTAVQKSSSIDNVEIPNVKTTTNVPSEVFYCGQVPYPKESSTYRYECCETVLHKTRHKHTEAYTMMCCGSEIYNTSKDVCCNGSLHMYDVQPIGCCNNKEIYFTTIQTCCGDKVVDKRMYLCANQTSSRKSLVLKDNVNDDKVCFNKQQRTLRTFNSKTHKCDDNSIIANIVEEIKNDTLQTPNVKPQPRVRPIKCHSCITGDHSGPSECTMRNTLSFRLEGIEQRKRDRVWLHITVTYPTKYAGRRMKLMTQRVCQTCFKNGLEYVIFTNRWVDSLPEISRITGSDVIVQTDKHTSFKCTIDRWAKAS</sequence>
<dbReference type="Proteomes" id="UP000828390">
    <property type="component" value="Unassembled WGS sequence"/>
</dbReference>
<dbReference type="AlphaFoldDB" id="A0A9D4I3P5"/>
<dbReference type="PANTHER" id="PTHR34490:SF1">
    <property type="entry name" value="GALAXIN-LIKE"/>
    <property type="match status" value="1"/>
</dbReference>
<evidence type="ECO:0000313" key="2">
    <source>
        <dbReference type="EMBL" id="KAH3746378.1"/>
    </source>
</evidence>
<dbReference type="Pfam" id="PF24748">
    <property type="entry name" value="Galaxin_repeat"/>
    <property type="match status" value="2"/>
</dbReference>
<comment type="caution">
    <text evidence="2">The sequence shown here is derived from an EMBL/GenBank/DDBJ whole genome shotgun (WGS) entry which is preliminary data.</text>
</comment>
<name>A0A9D4I3P5_DREPO</name>
<reference evidence="2" key="2">
    <citation type="submission" date="2020-11" db="EMBL/GenBank/DDBJ databases">
        <authorList>
            <person name="McCartney M.A."/>
            <person name="Auch B."/>
            <person name="Kono T."/>
            <person name="Mallez S."/>
            <person name="Becker A."/>
            <person name="Gohl D.M."/>
            <person name="Silverstein K.A.T."/>
            <person name="Koren S."/>
            <person name="Bechman K.B."/>
            <person name="Herman A."/>
            <person name="Abrahante J.E."/>
            <person name="Garbe J."/>
        </authorList>
    </citation>
    <scope>NUCLEOTIDE SEQUENCE</scope>
    <source>
        <strain evidence="2">Duluth1</strain>
        <tissue evidence="2">Whole animal</tissue>
    </source>
</reference>
<protein>
    <recommendedName>
        <fullName evidence="1">Galaxin-like repeats domain-containing protein</fullName>
    </recommendedName>
</protein>
<proteinExistence type="predicted"/>
<keyword evidence="3" id="KW-1185">Reference proteome</keyword>
<accession>A0A9D4I3P5</accession>
<organism evidence="2 3">
    <name type="scientific">Dreissena polymorpha</name>
    <name type="common">Zebra mussel</name>
    <name type="synonym">Mytilus polymorpha</name>
    <dbReference type="NCBI Taxonomy" id="45954"/>
    <lineage>
        <taxon>Eukaryota</taxon>
        <taxon>Metazoa</taxon>
        <taxon>Spiralia</taxon>
        <taxon>Lophotrochozoa</taxon>
        <taxon>Mollusca</taxon>
        <taxon>Bivalvia</taxon>
        <taxon>Autobranchia</taxon>
        <taxon>Heteroconchia</taxon>
        <taxon>Euheterodonta</taxon>
        <taxon>Imparidentia</taxon>
        <taxon>Neoheterodontei</taxon>
        <taxon>Myida</taxon>
        <taxon>Dreissenoidea</taxon>
        <taxon>Dreissenidae</taxon>
        <taxon>Dreissena</taxon>
    </lineage>
</organism>
<feature type="domain" description="Galaxin-like repeats" evidence="1">
    <location>
        <begin position="169"/>
        <end position="262"/>
    </location>
</feature>
<feature type="domain" description="Galaxin-like repeats" evidence="1">
    <location>
        <begin position="42"/>
        <end position="124"/>
    </location>
</feature>